<proteinExistence type="predicted"/>
<feature type="transmembrane region" description="Helical" evidence="1">
    <location>
        <begin position="79"/>
        <end position="103"/>
    </location>
</feature>
<gene>
    <name evidence="2" type="ORF">E5K04_02810</name>
</gene>
<evidence type="ECO:0000313" key="3">
    <source>
        <dbReference type="Proteomes" id="UP000308891"/>
    </source>
</evidence>
<dbReference type="InterPro" id="IPR008407">
    <property type="entry name" value="Brnchd-chn_aa_trnsp_AzlD"/>
</dbReference>
<reference evidence="2 3" key="1">
    <citation type="submission" date="2019-04" db="EMBL/GenBank/DDBJ databases">
        <title>Crenobacter sp. nov.</title>
        <authorList>
            <person name="Shi S."/>
        </authorList>
    </citation>
    <scope>NUCLEOTIDE SEQUENCE [LARGE SCALE GENOMIC DNA]</scope>
    <source>
        <strain evidence="2 3">GY 70310</strain>
    </source>
</reference>
<dbReference type="AlphaFoldDB" id="A0A4T0V3Y4"/>
<evidence type="ECO:0000313" key="2">
    <source>
        <dbReference type="EMBL" id="TIC86051.1"/>
    </source>
</evidence>
<organism evidence="2 3">
    <name type="scientific">Crenobacter intestini</name>
    <dbReference type="NCBI Taxonomy" id="2563443"/>
    <lineage>
        <taxon>Bacteria</taxon>
        <taxon>Pseudomonadati</taxon>
        <taxon>Pseudomonadota</taxon>
        <taxon>Betaproteobacteria</taxon>
        <taxon>Neisseriales</taxon>
        <taxon>Neisseriaceae</taxon>
        <taxon>Crenobacter</taxon>
    </lineage>
</organism>
<comment type="caution">
    <text evidence="2">The sequence shown here is derived from an EMBL/GenBank/DDBJ whole genome shotgun (WGS) entry which is preliminary data.</text>
</comment>
<accession>A0A4T0V3Y4</accession>
<keyword evidence="1" id="KW-0812">Transmembrane</keyword>
<dbReference type="RefSeq" id="WP_136551397.1">
    <property type="nucleotide sequence ID" value="NZ_STGJ01000002.1"/>
</dbReference>
<feature type="transmembrane region" description="Helical" evidence="1">
    <location>
        <begin position="37"/>
        <end position="59"/>
    </location>
</feature>
<dbReference type="OrthoDB" id="515103at2"/>
<dbReference type="Proteomes" id="UP000308891">
    <property type="component" value="Unassembled WGS sequence"/>
</dbReference>
<dbReference type="Pfam" id="PF05437">
    <property type="entry name" value="AzlD"/>
    <property type="match status" value="1"/>
</dbReference>
<dbReference type="EMBL" id="STGJ01000002">
    <property type="protein sequence ID" value="TIC86051.1"/>
    <property type="molecule type" value="Genomic_DNA"/>
</dbReference>
<keyword evidence="1" id="KW-0472">Membrane</keyword>
<feature type="transmembrane region" description="Helical" evidence="1">
    <location>
        <begin position="6"/>
        <end position="25"/>
    </location>
</feature>
<sequence length="104" mass="11230">MNVWLAITGMALLTLAIRASFLVLGRRWVFPPWLARALHYVPVAVLSALVVPMALAPGGSIALSWQNPYLIGTLCAGVLAWYGGRTLPALVASFVLFAALRYFS</sequence>
<evidence type="ECO:0000256" key="1">
    <source>
        <dbReference type="SAM" id="Phobius"/>
    </source>
</evidence>
<protein>
    <submittedName>
        <fullName evidence="2">AzlD domain-containing protein</fullName>
    </submittedName>
</protein>
<name>A0A4T0V3Y4_9NEIS</name>
<keyword evidence="1" id="KW-1133">Transmembrane helix</keyword>
<keyword evidence="3" id="KW-1185">Reference proteome</keyword>